<sequence>MKLNQVIAVLQTIKANSTKAKTAVYHLIQKSAMFQGISRTFSPVAEDGFVYPPENQTLQLKAEDLLSQFEQACSELFNLCATQDWSNSQAKADIVVDGTTILREVPVSYLLFLEKQLVDIKTFISSLPVLDTSESWIYDPQQECFATEAKFTTKTKKIVKPVVLYEATKEHPAQVKESSEDVPEGTWRTVKFSGAISPARQNELLRRVDRLMQEVIFAREQANSLEVTQQNHVARSIFGYLFAPSNIR</sequence>
<dbReference type="EMBL" id="JHEG04000001">
    <property type="protein sequence ID" value="KAF3884167.1"/>
    <property type="molecule type" value="Genomic_DNA"/>
</dbReference>
<keyword evidence="1" id="KW-0175">Coiled coil</keyword>
<feature type="coiled-coil region" evidence="1">
    <location>
        <begin position="201"/>
        <end position="228"/>
    </location>
</feature>
<reference evidence="2" key="2">
    <citation type="submission" date="2019-11" db="EMBL/GenBank/DDBJ databases">
        <title>Improved Assembly of Tolypothrix boutellei genome.</title>
        <authorList>
            <person name="Sarangi A.N."/>
            <person name="Mukherjee M."/>
            <person name="Ghosh S."/>
            <person name="Singh D."/>
            <person name="Das A."/>
            <person name="Kant S."/>
            <person name="Prusty A."/>
            <person name="Tripathy S."/>
        </authorList>
    </citation>
    <scope>NUCLEOTIDE SEQUENCE</scope>
    <source>
        <strain evidence="2">VB521301</strain>
    </source>
</reference>
<dbReference type="InterPro" id="IPR057195">
    <property type="entry name" value="DUF7873"/>
</dbReference>
<gene>
    <name evidence="3" type="ORF">DA73_0209665</name>
    <name evidence="2" type="ORF">DA73_0400000630</name>
</gene>
<name>A0A0C1NAZ8_9CYAN</name>
<reference evidence="3" key="1">
    <citation type="journal article" date="2015" name="Genome Announc.">
        <title>Draft Genome Sequence of Tolypothrix boutellei Strain VB521301.</title>
        <authorList>
            <person name="Chandrababunaidu M.M."/>
            <person name="Singh D."/>
            <person name="Sen D."/>
            <person name="Bhan S."/>
            <person name="Das S."/>
            <person name="Gupta A."/>
            <person name="Adhikary S.P."/>
            <person name="Tripathy S."/>
        </authorList>
    </citation>
    <scope>NUCLEOTIDE SEQUENCE</scope>
    <source>
        <strain evidence="3">VB521301</strain>
    </source>
</reference>
<dbReference type="OrthoDB" id="447082at2"/>
<keyword evidence="4" id="KW-1185">Reference proteome</keyword>
<proteinExistence type="predicted"/>
<comment type="caution">
    <text evidence="3">The sequence shown here is derived from an EMBL/GenBank/DDBJ whole genome shotgun (WGS) entry which is preliminary data.</text>
</comment>
<protein>
    <submittedName>
        <fullName evidence="3">Uncharacterized protein</fullName>
    </submittedName>
</protein>
<dbReference type="Pfam" id="PF25283">
    <property type="entry name" value="DUF7873"/>
    <property type="match status" value="1"/>
</dbReference>
<organism evidence="3">
    <name type="scientific">Tolypothrix bouteillei VB521301</name>
    <dbReference type="NCBI Taxonomy" id="1479485"/>
    <lineage>
        <taxon>Bacteria</taxon>
        <taxon>Bacillati</taxon>
        <taxon>Cyanobacteriota</taxon>
        <taxon>Cyanophyceae</taxon>
        <taxon>Nostocales</taxon>
        <taxon>Tolypothrichaceae</taxon>
        <taxon>Tolypothrix</taxon>
    </lineage>
</organism>
<evidence type="ECO:0000313" key="4">
    <source>
        <dbReference type="Proteomes" id="UP000029738"/>
    </source>
</evidence>
<accession>A0A0C1NAZ8</accession>
<evidence type="ECO:0000313" key="3">
    <source>
        <dbReference type="EMBL" id="KIE11912.1"/>
    </source>
</evidence>
<dbReference type="Proteomes" id="UP000029738">
    <property type="component" value="Unassembled WGS sequence"/>
</dbReference>
<dbReference type="AlphaFoldDB" id="A0A0C1NAZ8"/>
<dbReference type="STRING" id="1479485.DA73_0209665"/>
<dbReference type="EMBL" id="JHEG02000037">
    <property type="protein sequence ID" value="KIE11912.1"/>
    <property type="molecule type" value="Genomic_DNA"/>
</dbReference>
<evidence type="ECO:0000256" key="1">
    <source>
        <dbReference type="SAM" id="Coils"/>
    </source>
</evidence>
<evidence type="ECO:0000313" key="2">
    <source>
        <dbReference type="EMBL" id="KAF3884167.1"/>
    </source>
</evidence>
<dbReference type="RefSeq" id="WP_038079333.1">
    <property type="nucleotide sequence ID" value="NZ_JHEG04000001.1"/>
</dbReference>